<evidence type="ECO:0000313" key="1">
    <source>
        <dbReference type="EMBL" id="CUI15767.1"/>
    </source>
</evidence>
<dbReference type="Proteomes" id="UP000069902">
    <property type="component" value="Chromosome cPNK"/>
</dbReference>
<keyword evidence="2" id="KW-1185">Reference proteome</keyword>
<dbReference type="AlphaFoldDB" id="A0A0U5J9I6"/>
<dbReference type="STRING" id="389348.PNK_0129"/>
<dbReference type="KEGG" id="pnl:PNK_0129"/>
<sequence>MDTVYTIALFGEAERGDFRTAYFCQYLEELDEYFGNPPNQSKGLYYAVQALLFKRNLIFFRVAEEGFSTQDYLSGLKMLEEQRIIPHLDAICMPGVGDQEVLDAAQPICGLYHSILITTEADFYDYLTGVR</sequence>
<proteinExistence type="predicted"/>
<dbReference type="InParanoid" id="A0A0U5J9I6"/>
<organism evidence="1 2">
    <name type="scientific">Candidatus Protochlamydia naegleriophila</name>
    <dbReference type="NCBI Taxonomy" id="389348"/>
    <lineage>
        <taxon>Bacteria</taxon>
        <taxon>Pseudomonadati</taxon>
        <taxon>Chlamydiota</taxon>
        <taxon>Chlamydiia</taxon>
        <taxon>Parachlamydiales</taxon>
        <taxon>Parachlamydiaceae</taxon>
        <taxon>Candidatus Protochlamydia</taxon>
    </lineage>
</organism>
<name>A0A0U5J9I6_9BACT</name>
<reference evidence="2" key="1">
    <citation type="submission" date="2015-09" db="EMBL/GenBank/DDBJ databases">
        <authorList>
            <person name="Bertelli C."/>
        </authorList>
    </citation>
    <scope>NUCLEOTIDE SEQUENCE [LARGE SCALE GENOMIC DNA]</scope>
    <source>
        <strain evidence="2">KNic</strain>
    </source>
</reference>
<dbReference type="PATRIC" id="fig|389348.3.peg.151"/>
<protein>
    <submittedName>
        <fullName evidence="1">Uncharacterized protein</fullName>
    </submittedName>
</protein>
<gene>
    <name evidence="1" type="ORF">PNK_0129</name>
</gene>
<dbReference type="EMBL" id="LN879502">
    <property type="protein sequence ID" value="CUI15767.1"/>
    <property type="molecule type" value="Genomic_DNA"/>
</dbReference>
<accession>A0A0U5J9I6</accession>
<evidence type="ECO:0000313" key="2">
    <source>
        <dbReference type="Proteomes" id="UP000069902"/>
    </source>
</evidence>
<dbReference type="RefSeq" id="WP_032124797.1">
    <property type="nucleotide sequence ID" value="NZ_LN879502.1"/>
</dbReference>